<evidence type="ECO:0000256" key="12">
    <source>
        <dbReference type="PIRSR" id="PIRSR005096-1"/>
    </source>
</evidence>
<evidence type="ECO:0000313" key="16">
    <source>
        <dbReference type="EMBL" id="RED95275.1"/>
    </source>
</evidence>
<feature type="signal peptide" evidence="15">
    <location>
        <begin position="1"/>
        <end position="21"/>
    </location>
</feature>
<dbReference type="UniPathway" id="UPA00242"/>
<dbReference type="SUPFAM" id="SSF74650">
    <property type="entry name" value="Galactose mutarotase-like"/>
    <property type="match status" value="1"/>
</dbReference>
<feature type="active site" description="Proton acceptor" evidence="12">
    <location>
        <position position="344"/>
    </location>
</feature>
<evidence type="ECO:0000256" key="5">
    <source>
        <dbReference type="ARBA" id="ARBA00011245"/>
    </source>
</evidence>
<dbReference type="AlphaFoldDB" id="A0A3D9L0X0"/>
<evidence type="ECO:0000256" key="2">
    <source>
        <dbReference type="ARBA" id="ARBA00004496"/>
    </source>
</evidence>
<evidence type="ECO:0000256" key="14">
    <source>
        <dbReference type="PIRSR" id="PIRSR005096-3"/>
    </source>
</evidence>
<evidence type="ECO:0000256" key="13">
    <source>
        <dbReference type="PIRSR" id="PIRSR005096-2"/>
    </source>
</evidence>
<dbReference type="GO" id="GO:0006006">
    <property type="term" value="P:glucose metabolic process"/>
    <property type="evidence" value="ECO:0007669"/>
    <property type="project" value="TreeGrafter"/>
</dbReference>
<dbReference type="CDD" id="cd09019">
    <property type="entry name" value="galactose_mutarotase_like"/>
    <property type="match status" value="1"/>
</dbReference>
<evidence type="ECO:0000313" key="17">
    <source>
        <dbReference type="Proteomes" id="UP000256779"/>
    </source>
</evidence>
<dbReference type="InterPro" id="IPR011013">
    <property type="entry name" value="Gal_mutarotase_sf_dom"/>
</dbReference>
<dbReference type="InterPro" id="IPR014718">
    <property type="entry name" value="GH-type_carb-bd"/>
</dbReference>
<dbReference type="NCBIfam" id="NF008277">
    <property type="entry name" value="PRK11055.1"/>
    <property type="match status" value="1"/>
</dbReference>
<dbReference type="GO" id="GO:0004034">
    <property type="term" value="F:aldose 1-epimerase activity"/>
    <property type="evidence" value="ECO:0007669"/>
    <property type="project" value="UniProtKB-EC"/>
</dbReference>
<comment type="pathway">
    <text evidence="3 11">Carbohydrate metabolism; hexose metabolism.</text>
</comment>
<comment type="caution">
    <text evidence="16">The sequence shown here is derived from an EMBL/GenBank/DDBJ whole genome shotgun (WGS) entry which is preliminary data.</text>
</comment>
<dbReference type="InterPro" id="IPR047215">
    <property type="entry name" value="Galactose_mutarotase-like"/>
</dbReference>
<evidence type="ECO:0000256" key="15">
    <source>
        <dbReference type="SAM" id="SignalP"/>
    </source>
</evidence>
<dbReference type="EC" id="5.1.3.3" evidence="11"/>
<evidence type="ECO:0000256" key="4">
    <source>
        <dbReference type="ARBA" id="ARBA00006206"/>
    </source>
</evidence>
<protein>
    <recommendedName>
        <fullName evidence="11">Aldose 1-epimerase</fullName>
        <ecNumber evidence="11">5.1.3.3</ecNumber>
    </recommendedName>
</protein>
<accession>A0A3D9L0X0</accession>
<keyword evidence="17" id="KW-1185">Reference proteome</keyword>
<dbReference type="RefSeq" id="WP_115869357.1">
    <property type="nucleotide sequence ID" value="NZ_QREG01000018.1"/>
</dbReference>
<name>A0A3D9L0X0_MARFU</name>
<dbReference type="GO" id="GO:0030246">
    <property type="term" value="F:carbohydrate binding"/>
    <property type="evidence" value="ECO:0007669"/>
    <property type="project" value="InterPro"/>
</dbReference>
<proteinExistence type="inferred from homology"/>
<comment type="subcellular location">
    <subcellularLocation>
        <location evidence="2">Cytoplasm</location>
    </subcellularLocation>
</comment>
<dbReference type="PIRSF" id="PIRSF005096">
    <property type="entry name" value="GALM"/>
    <property type="match status" value="1"/>
</dbReference>
<reference evidence="16 17" key="1">
    <citation type="submission" date="2018-07" db="EMBL/GenBank/DDBJ databases">
        <title>Genomic Encyclopedia of Type Strains, Phase IV (KMG-IV): sequencing the most valuable type-strain genomes for metagenomic binning, comparative biology and taxonomic classification.</title>
        <authorList>
            <person name="Goeker M."/>
        </authorList>
    </citation>
    <scope>NUCLEOTIDE SEQUENCE [LARGE SCALE GENOMIC DNA]</scope>
    <source>
        <strain evidence="16 17">DSM 4134</strain>
    </source>
</reference>
<comment type="subunit">
    <text evidence="5">Monomer.</text>
</comment>
<keyword evidence="8" id="KW-0106">Calcium</keyword>
<dbReference type="OrthoDB" id="9779408at2"/>
<keyword evidence="9 11" id="KW-0413">Isomerase</keyword>
<feature type="binding site" evidence="14">
    <location>
        <begin position="110"/>
        <end position="111"/>
    </location>
    <ligand>
        <name>beta-D-galactose</name>
        <dbReference type="ChEBI" id="CHEBI:27667"/>
    </ligand>
</feature>
<keyword evidence="6" id="KW-0963">Cytoplasm</keyword>
<dbReference type="InterPro" id="IPR015443">
    <property type="entry name" value="Aldose_1-epimerase"/>
</dbReference>
<comment type="catalytic activity">
    <reaction evidence="11">
        <text>alpha-D-glucose = beta-D-glucose</text>
        <dbReference type="Rhea" id="RHEA:10264"/>
        <dbReference type="ChEBI" id="CHEBI:15903"/>
        <dbReference type="ChEBI" id="CHEBI:17925"/>
        <dbReference type="EC" id="5.1.3.3"/>
    </reaction>
</comment>
<sequence>MKLTIWKSFVWGVFLASALLAACKSDRLDYENVRKAFQQSVDGKEVALYLLENSNGMQVTITNYGGRIVHLLVPDKNGKLVDVNLGYNSLKGYLETSEIYFGALIGRYGNRIANGKFALDSVLYELAQNNGPNNLHGGKKGFNNVVWEVLSASSDQITLAYTAQDGEEGFPGELEVQVTYSLTDSNEIVMDYEANTDKPTHVNLTNHAFFNLSGDGSGTINDHVLQIQASKYTPEDETLIPTGELVSVSGTPFDFREPTVIGDRLASNHQQLVFGNGYDHNFVLDKGITQTPEQVASVSSEKTGITLEVLTTEPGLQFYGGNFLDGSETGKNGVYEFRGAFCLETQHFPDTPNQPTFPTTLLQPEEDYRSRTIYRFTF</sequence>
<feature type="binding site" evidence="13">
    <location>
        <position position="279"/>
    </location>
    <ligand>
        <name>beta-D-galactose</name>
        <dbReference type="ChEBI" id="CHEBI:27667"/>
    </ligand>
</feature>
<dbReference type="Gene3D" id="2.70.98.10">
    <property type="match status" value="1"/>
</dbReference>
<feature type="chain" id="PRO_5017671796" description="Aldose 1-epimerase" evidence="15">
    <location>
        <begin position="22"/>
        <end position="378"/>
    </location>
</feature>
<comment type="cofactor">
    <cofactor evidence="1">
        <name>Ca(2+)</name>
        <dbReference type="ChEBI" id="CHEBI:29108"/>
    </cofactor>
</comment>
<dbReference type="PANTHER" id="PTHR10091">
    <property type="entry name" value="ALDOSE-1-EPIMERASE"/>
    <property type="match status" value="1"/>
</dbReference>
<keyword evidence="10 11" id="KW-0119">Carbohydrate metabolism</keyword>
<dbReference type="EMBL" id="QREG01000018">
    <property type="protein sequence ID" value="RED95275.1"/>
    <property type="molecule type" value="Genomic_DNA"/>
</dbReference>
<evidence type="ECO:0000256" key="8">
    <source>
        <dbReference type="ARBA" id="ARBA00022837"/>
    </source>
</evidence>
<dbReference type="FunFam" id="2.70.98.10:FF:000003">
    <property type="entry name" value="Aldose 1-epimerase"/>
    <property type="match status" value="1"/>
</dbReference>
<evidence type="ECO:0000256" key="7">
    <source>
        <dbReference type="ARBA" id="ARBA00022553"/>
    </source>
</evidence>
<keyword evidence="7" id="KW-0597">Phosphoprotein</keyword>
<evidence type="ECO:0000256" key="9">
    <source>
        <dbReference type="ARBA" id="ARBA00023235"/>
    </source>
</evidence>
<dbReference type="Pfam" id="PF01263">
    <property type="entry name" value="Aldose_epim"/>
    <property type="match status" value="1"/>
</dbReference>
<evidence type="ECO:0000256" key="6">
    <source>
        <dbReference type="ARBA" id="ARBA00022490"/>
    </source>
</evidence>
<keyword evidence="15" id="KW-0732">Signal</keyword>
<dbReference type="PROSITE" id="PS51257">
    <property type="entry name" value="PROKAR_LIPOPROTEIN"/>
    <property type="match status" value="1"/>
</dbReference>
<dbReference type="GO" id="GO:0005737">
    <property type="term" value="C:cytoplasm"/>
    <property type="evidence" value="ECO:0007669"/>
    <property type="project" value="UniProtKB-SubCell"/>
</dbReference>
<evidence type="ECO:0000256" key="1">
    <source>
        <dbReference type="ARBA" id="ARBA00001913"/>
    </source>
</evidence>
<gene>
    <name evidence="16" type="ORF">C7460_11852</name>
</gene>
<evidence type="ECO:0000256" key="11">
    <source>
        <dbReference type="PIRNR" id="PIRNR005096"/>
    </source>
</evidence>
<dbReference type="PANTHER" id="PTHR10091:SF0">
    <property type="entry name" value="GALACTOSE MUTAROTASE"/>
    <property type="match status" value="1"/>
</dbReference>
<organism evidence="16 17">
    <name type="scientific">Marinoscillum furvescens DSM 4134</name>
    <dbReference type="NCBI Taxonomy" id="1122208"/>
    <lineage>
        <taxon>Bacteria</taxon>
        <taxon>Pseudomonadati</taxon>
        <taxon>Bacteroidota</taxon>
        <taxon>Cytophagia</taxon>
        <taxon>Cytophagales</taxon>
        <taxon>Reichenbachiellaceae</taxon>
        <taxon>Marinoscillum</taxon>
    </lineage>
</organism>
<feature type="active site" description="Proton donor" evidence="12">
    <location>
        <position position="207"/>
    </location>
</feature>
<dbReference type="Proteomes" id="UP000256779">
    <property type="component" value="Unassembled WGS sequence"/>
</dbReference>
<comment type="similarity">
    <text evidence="4 11">Belongs to the aldose epimerase family.</text>
</comment>
<evidence type="ECO:0000256" key="3">
    <source>
        <dbReference type="ARBA" id="ARBA00005028"/>
    </source>
</evidence>
<dbReference type="GO" id="GO:0033499">
    <property type="term" value="P:galactose catabolic process via UDP-galactose, Leloir pathway"/>
    <property type="evidence" value="ECO:0007669"/>
    <property type="project" value="TreeGrafter"/>
</dbReference>
<evidence type="ECO:0000256" key="10">
    <source>
        <dbReference type="ARBA" id="ARBA00023277"/>
    </source>
</evidence>
<dbReference type="InterPro" id="IPR008183">
    <property type="entry name" value="Aldose_1/G6P_1-epimerase"/>
</dbReference>